<evidence type="ECO:0000313" key="5">
    <source>
        <dbReference type="EMBL" id="JAH52893.1"/>
    </source>
</evidence>
<organism evidence="5">
    <name type="scientific">Anguilla anguilla</name>
    <name type="common">European freshwater eel</name>
    <name type="synonym">Muraena anguilla</name>
    <dbReference type="NCBI Taxonomy" id="7936"/>
    <lineage>
        <taxon>Eukaryota</taxon>
        <taxon>Metazoa</taxon>
        <taxon>Chordata</taxon>
        <taxon>Craniata</taxon>
        <taxon>Vertebrata</taxon>
        <taxon>Euteleostomi</taxon>
        <taxon>Actinopterygii</taxon>
        <taxon>Neopterygii</taxon>
        <taxon>Teleostei</taxon>
        <taxon>Anguilliformes</taxon>
        <taxon>Anguillidae</taxon>
        <taxon>Anguilla</taxon>
    </lineage>
</organism>
<keyword evidence="3" id="KW-0964">Secreted</keyword>
<comment type="similarity">
    <text evidence="2">Belongs to the dermatopontin family.</text>
</comment>
<evidence type="ECO:0000256" key="2">
    <source>
        <dbReference type="ARBA" id="ARBA00008712"/>
    </source>
</evidence>
<dbReference type="AlphaFoldDB" id="A0A0E9TJJ1"/>
<dbReference type="InterPro" id="IPR026645">
    <property type="entry name" value="Dermatopontin"/>
</dbReference>
<dbReference type="GO" id="GO:0005576">
    <property type="term" value="C:extracellular region"/>
    <property type="evidence" value="ECO:0007669"/>
    <property type="project" value="UniProtKB-SubCell"/>
</dbReference>
<dbReference type="Pfam" id="PF14704">
    <property type="entry name" value="DERM"/>
    <property type="match status" value="1"/>
</dbReference>
<protein>
    <submittedName>
        <fullName evidence="5">Uncharacterized protein</fullName>
    </submittedName>
</protein>
<evidence type="ECO:0000256" key="4">
    <source>
        <dbReference type="ARBA" id="ARBA00023157"/>
    </source>
</evidence>
<sequence>MPTRFDEEFTFSCPLNYIISGTESDHENKYEDRRWKIQVLQSK</sequence>
<comment type="subcellular location">
    <subcellularLocation>
        <location evidence="1">Secreted</location>
    </subcellularLocation>
</comment>
<keyword evidence="4" id="KW-1015">Disulfide bond</keyword>
<evidence type="ECO:0000256" key="1">
    <source>
        <dbReference type="ARBA" id="ARBA00004613"/>
    </source>
</evidence>
<name>A0A0E9TJJ1_ANGAN</name>
<reference evidence="5" key="1">
    <citation type="submission" date="2014-11" db="EMBL/GenBank/DDBJ databases">
        <authorList>
            <person name="Amaro Gonzalez C."/>
        </authorList>
    </citation>
    <scope>NUCLEOTIDE SEQUENCE</scope>
</reference>
<dbReference type="EMBL" id="GBXM01055684">
    <property type="protein sequence ID" value="JAH52893.1"/>
    <property type="molecule type" value="Transcribed_RNA"/>
</dbReference>
<proteinExistence type="inferred from homology"/>
<accession>A0A0E9TJJ1</accession>
<reference evidence="5" key="2">
    <citation type="journal article" date="2015" name="Fish Shellfish Immunol.">
        <title>Early steps in the European eel (Anguilla anguilla)-Vibrio vulnificus interaction in the gills: Role of the RtxA13 toxin.</title>
        <authorList>
            <person name="Callol A."/>
            <person name="Pajuelo D."/>
            <person name="Ebbesson L."/>
            <person name="Teles M."/>
            <person name="MacKenzie S."/>
            <person name="Amaro C."/>
        </authorList>
    </citation>
    <scope>NUCLEOTIDE SEQUENCE</scope>
</reference>
<evidence type="ECO:0000256" key="3">
    <source>
        <dbReference type="ARBA" id="ARBA00022525"/>
    </source>
</evidence>